<dbReference type="RefSeq" id="WP_018624894.1">
    <property type="nucleotide sequence ID" value="NZ_CP140158.1"/>
</dbReference>
<feature type="transmembrane region" description="Helical" evidence="1">
    <location>
        <begin position="197"/>
        <end position="217"/>
    </location>
</feature>
<evidence type="ECO:0000256" key="1">
    <source>
        <dbReference type="SAM" id="Phobius"/>
    </source>
</evidence>
<dbReference type="Proteomes" id="UP001324185">
    <property type="component" value="Chromosome"/>
</dbReference>
<evidence type="ECO:0000313" key="3">
    <source>
        <dbReference type="Proteomes" id="UP001324185"/>
    </source>
</evidence>
<organism evidence="2 3">
    <name type="scientific">Kangiella aquimarina</name>
    <dbReference type="NCBI Taxonomy" id="261965"/>
    <lineage>
        <taxon>Bacteria</taxon>
        <taxon>Pseudomonadati</taxon>
        <taxon>Pseudomonadota</taxon>
        <taxon>Gammaproteobacteria</taxon>
        <taxon>Kangiellales</taxon>
        <taxon>Kangiellaceae</taxon>
        <taxon>Kangiella</taxon>
    </lineage>
</organism>
<protein>
    <recommendedName>
        <fullName evidence="4">SMODS and SLOG-associating 2TM effector domain-containing protein</fullName>
    </recommendedName>
</protein>
<accession>A0ABZ0X1G1</accession>
<feature type="transmembrane region" description="Helical" evidence="1">
    <location>
        <begin position="12"/>
        <end position="33"/>
    </location>
</feature>
<proteinExistence type="predicted"/>
<keyword evidence="1" id="KW-0472">Membrane</keyword>
<feature type="transmembrane region" description="Helical" evidence="1">
    <location>
        <begin position="167"/>
        <end position="185"/>
    </location>
</feature>
<feature type="transmembrane region" description="Helical" evidence="1">
    <location>
        <begin position="39"/>
        <end position="59"/>
    </location>
</feature>
<keyword evidence="3" id="KW-1185">Reference proteome</keyword>
<sequence>MLSNLFDEYSLGARVKPSLLVLLPIVVTSYIVIPPLYDLVATLLSTIVACGFITVLAHYSRHKGREIEKMLYQKWGGKPTTIILRHSDSTLDRHTKDRYHKYLSENIIDWQSPTKAGEIENPVKANENYDSAIKWLLEKTRDSETYRLLFKENISYGFRRNCFGMKWAGVLFSLLSILLLFFNLYSSNEYIDIERHTLEYAASVFSMLMLFWWLFIVNESWVRDAANSYALRLLAACEL</sequence>
<dbReference type="EMBL" id="CP140158">
    <property type="protein sequence ID" value="WQG84425.1"/>
    <property type="molecule type" value="Genomic_DNA"/>
</dbReference>
<gene>
    <name evidence="2" type="ORF">SR900_08100</name>
</gene>
<evidence type="ECO:0008006" key="4">
    <source>
        <dbReference type="Google" id="ProtNLM"/>
    </source>
</evidence>
<keyword evidence="1" id="KW-1133">Transmembrane helix</keyword>
<keyword evidence="1" id="KW-0812">Transmembrane</keyword>
<name>A0ABZ0X1G1_9GAMM</name>
<evidence type="ECO:0000313" key="2">
    <source>
        <dbReference type="EMBL" id="WQG84425.1"/>
    </source>
</evidence>
<reference evidence="2 3" key="1">
    <citation type="submission" date="2023-11" db="EMBL/GenBank/DDBJ databases">
        <title>MicrobeMod: A computational toolkit for identifying prokaryotic methylation and restriction-modification with nanopore sequencing.</title>
        <authorList>
            <person name="Crits-Christoph A."/>
            <person name="Kang S.C."/>
            <person name="Lee H."/>
            <person name="Ostrov N."/>
        </authorList>
    </citation>
    <scope>NUCLEOTIDE SEQUENCE [LARGE SCALE GENOMIC DNA]</scope>
    <source>
        <strain evidence="2 3">DSMZ 16071</strain>
    </source>
</reference>